<dbReference type="Pfam" id="PF00528">
    <property type="entry name" value="BPD_transp_1"/>
    <property type="match status" value="1"/>
</dbReference>
<keyword evidence="2 7" id="KW-0813">Transport</keyword>
<evidence type="ECO:0000313" key="10">
    <source>
        <dbReference type="Proteomes" id="UP000886884"/>
    </source>
</evidence>
<evidence type="ECO:0000256" key="4">
    <source>
        <dbReference type="ARBA" id="ARBA00022692"/>
    </source>
</evidence>
<comment type="subcellular location">
    <subcellularLocation>
        <location evidence="1 7">Cell membrane</location>
        <topology evidence="1 7">Multi-pass membrane protein</topology>
    </subcellularLocation>
</comment>
<dbReference type="InterPro" id="IPR050809">
    <property type="entry name" value="UgpAE/MalFG_permease"/>
</dbReference>
<organism evidence="9 10">
    <name type="scientific">Candidatus Ornithocaccomicrobium faecavium</name>
    <dbReference type="NCBI Taxonomy" id="2840890"/>
    <lineage>
        <taxon>Bacteria</taxon>
        <taxon>Bacillati</taxon>
        <taxon>Bacillota</taxon>
        <taxon>Clostridia</taxon>
        <taxon>Candidatus Ornithocaccomicrobium</taxon>
    </lineage>
</organism>
<evidence type="ECO:0000313" key="9">
    <source>
        <dbReference type="EMBL" id="HIV28072.1"/>
    </source>
</evidence>
<keyword evidence="5 7" id="KW-1133">Transmembrane helix</keyword>
<keyword evidence="6 7" id="KW-0472">Membrane</keyword>
<dbReference type="PANTHER" id="PTHR43227:SF11">
    <property type="entry name" value="BLL4140 PROTEIN"/>
    <property type="match status" value="1"/>
</dbReference>
<feature type="transmembrane region" description="Helical" evidence="7">
    <location>
        <begin position="273"/>
        <end position="293"/>
    </location>
</feature>
<dbReference type="PANTHER" id="PTHR43227">
    <property type="entry name" value="BLL4140 PROTEIN"/>
    <property type="match status" value="1"/>
</dbReference>
<dbReference type="PROSITE" id="PS50928">
    <property type="entry name" value="ABC_TM1"/>
    <property type="match status" value="1"/>
</dbReference>
<proteinExistence type="inferred from homology"/>
<feature type="domain" description="ABC transmembrane type-1" evidence="8">
    <location>
        <begin position="83"/>
        <end position="294"/>
    </location>
</feature>
<dbReference type="GO" id="GO:0055085">
    <property type="term" value="P:transmembrane transport"/>
    <property type="evidence" value="ECO:0007669"/>
    <property type="project" value="InterPro"/>
</dbReference>
<comment type="caution">
    <text evidence="9">The sequence shown here is derived from an EMBL/GenBank/DDBJ whole genome shotgun (WGS) entry which is preliminary data.</text>
</comment>
<feature type="transmembrane region" description="Helical" evidence="7">
    <location>
        <begin position="220"/>
        <end position="241"/>
    </location>
</feature>
<evidence type="ECO:0000256" key="1">
    <source>
        <dbReference type="ARBA" id="ARBA00004651"/>
    </source>
</evidence>
<sequence length="307" mass="34576">MAVQRSCKRYFRRNFLLQWQLYALCLPALVFLAIFNYAPMYGVQIAFRDYTFAKGITGSDWVGLEYFVRFITAHNFETLVWNTLSLNLYGLLVFPAPILLALMLNILPHPRFKKLVQTATYAPHFISVIVLCGMVRLFLSPVSGIVNVAIVALGGERINFMAEPSMFRHIYVWSDVWQNTGWGAIVYLAALSGISPELYEAARVDGANRHHIIRYIELPGILPTIIIMMLLKLGSIMNVGFQKAFMLQTTANSTTSEIIATYVYKIGLTRAQYSFSAAIGLFNTAINIALLCFSNGVSKRLTETSLW</sequence>
<feature type="transmembrane region" description="Helical" evidence="7">
    <location>
        <begin position="88"/>
        <end position="107"/>
    </location>
</feature>
<accession>A0A9D1P872</accession>
<evidence type="ECO:0000256" key="5">
    <source>
        <dbReference type="ARBA" id="ARBA00022989"/>
    </source>
</evidence>
<evidence type="ECO:0000259" key="8">
    <source>
        <dbReference type="PROSITE" id="PS50928"/>
    </source>
</evidence>
<gene>
    <name evidence="9" type="ORF">IAA64_08885</name>
</gene>
<keyword evidence="3" id="KW-1003">Cell membrane</keyword>
<dbReference type="EMBL" id="DVOT01000156">
    <property type="protein sequence ID" value="HIV28072.1"/>
    <property type="molecule type" value="Genomic_DNA"/>
</dbReference>
<comment type="similarity">
    <text evidence="7">Belongs to the binding-protein-dependent transport system permease family.</text>
</comment>
<dbReference type="AlphaFoldDB" id="A0A9D1P872"/>
<dbReference type="Proteomes" id="UP000886884">
    <property type="component" value="Unassembled WGS sequence"/>
</dbReference>
<feature type="transmembrane region" description="Helical" evidence="7">
    <location>
        <begin position="21"/>
        <end position="38"/>
    </location>
</feature>
<evidence type="ECO:0000256" key="3">
    <source>
        <dbReference type="ARBA" id="ARBA00022475"/>
    </source>
</evidence>
<reference evidence="9" key="1">
    <citation type="submission" date="2020-10" db="EMBL/GenBank/DDBJ databases">
        <authorList>
            <person name="Gilroy R."/>
        </authorList>
    </citation>
    <scope>NUCLEOTIDE SEQUENCE</scope>
    <source>
        <strain evidence="9">CHK183-6373</strain>
    </source>
</reference>
<dbReference type="GO" id="GO:0005886">
    <property type="term" value="C:plasma membrane"/>
    <property type="evidence" value="ECO:0007669"/>
    <property type="project" value="UniProtKB-SubCell"/>
</dbReference>
<name>A0A9D1P872_9FIRM</name>
<evidence type="ECO:0000256" key="6">
    <source>
        <dbReference type="ARBA" id="ARBA00023136"/>
    </source>
</evidence>
<keyword evidence="4 7" id="KW-0812">Transmembrane</keyword>
<dbReference type="InterPro" id="IPR000515">
    <property type="entry name" value="MetI-like"/>
</dbReference>
<dbReference type="Gene3D" id="1.10.3720.10">
    <property type="entry name" value="MetI-like"/>
    <property type="match status" value="1"/>
</dbReference>
<reference evidence="9" key="2">
    <citation type="journal article" date="2021" name="PeerJ">
        <title>Extensive microbial diversity within the chicken gut microbiome revealed by metagenomics and culture.</title>
        <authorList>
            <person name="Gilroy R."/>
            <person name="Ravi A."/>
            <person name="Getino M."/>
            <person name="Pursley I."/>
            <person name="Horton D.L."/>
            <person name="Alikhan N.F."/>
            <person name="Baker D."/>
            <person name="Gharbi K."/>
            <person name="Hall N."/>
            <person name="Watson M."/>
            <person name="Adriaenssens E.M."/>
            <person name="Foster-Nyarko E."/>
            <person name="Jarju S."/>
            <person name="Secka A."/>
            <person name="Antonio M."/>
            <person name="Oren A."/>
            <person name="Chaudhuri R.R."/>
            <person name="La Ragione R."/>
            <person name="Hildebrand F."/>
            <person name="Pallen M.J."/>
        </authorList>
    </citation>
    <scope>NUCLEOTIDE SEQUENCE</scope>
    <source>
        <strain evidence="9">CHK183-6373</strain>
    </source>
</reference>
<dbReference type="InterPro" id="IPR035906">
    <property type="entry name" value="MetI-like_sf"/>
</dbReference>
<evidence type="ECO:0000256" key="2">
    <source>
        <dbReference type="ARBA" id="ARBA00022448"/>
    </source>
</evidence>
<dbReference type="CDD" id="cd06261">
    <property type="entry name" value="TM_PBP2"/>
    <property type="match status" value="1"/>
</dbReference>
<feature type="transmembrane region" description="Helical" evidence="7">
    <location>
        <begin position="181"/>
        <end position="199"/>
    </location>
</feature>
<dbReference type="SUPFAM" id="SSF161098">
    <property type="entry name" value="MetI-like"/>
    <property type="match status" value="1"/>
</dbReference>
<evidence type="ECO:0000256" key="7">
    <source>
        <dbReference type="RuleBase" id="RU363032"/>
    </source>
</evidence>
<protein>
    <submittedName>
        <fullName evidence="9">Sugar ABC transporter permease</fullName>
    </submittedName>
</protein>